<dbReference type="GO" id="GO:0042254">
    <property type="term" value="P:ribosome biogenesis"/>
    <property type="evidence" value="ECO:0007669"/>
    <property type="project" value="UniProtKB-KW"/>
</dbReference>
<evidence type="ECO:0000313" key="8">
    <source>
        <dbReference type="Proteomes" id="UP000245119"/>
    </source>
</evidence>
<evidence type="ECO:0000313" key="7">
    <source>
        <dbReference type="EMBL" id="PVD38307.1"/>
    </source>
</evidence>
<reference evidence="7 8" key="1">
    <citation type="submission" date="2018-04" db="EMBL/GenBank/DDBJ databases">
        <title>The genome of golden apple snail Pomacea canaliculata provides insight into stress tolerance and invasive adaptation.</title>
        <authorList>
            <person name="Liu C."/>
            <person name="Liu B."/>
            <person name="Ren Y."/>
            <person name="Zhang Y."/>
            <person name="Wang H."/>
            <person name="Li S."/>
            <person name="Jiang F."/>
            <person name="Yin L."/>
            <person name="Zhang G."/>
            <person name="Qian W."/>
            <person name="Fan W."/>
        </authorList>
    </citation>
    <scope>NUCLEOTIDE SEQUENCE [LARGE SCALE GENOMIC DNA]</scope>
    <source>
        <strain evidence="7">SZHN2017</strain>
        <tissue evidence="7">Muscle</tissue>
    </source>
</reference>
<comment type="subcellular location">
    <subcellularLocation>
        <location evidence="1">Nucleus</location>
        <location evidence="1">Nucleolus</location>
    </subcellularLocation>
</comment>
<keyword evidence="4" id="KW-0539">Nucleus</keyword>
<proteinExistence type="inferred from homology"/>
<feature type="region of interest" description="Disordered" evidence="5">
    <location>
        <begin position="340"/>
        <end position="423"/>
    </location>
</feature>
<dbReference type="GO" id="GO:0032040">
    <property type="term" value="C:small-subunit processome"/>
    <property type="evidence" value="ECO:0007669"/>
    <property type="project" value="InterPro"/>
</dbReference>
<accession>A0A2T7PY41</accession>
<dbReference type="PROSITE" id="PS51358">
    <property type="entry name" value="NOP"/>
    <property type="match status" value="1"/>
</dbReference>
<evidence type="ECO:0000256" key="1">
    <source>
        <dbReference type="ARBA" id="ARBA00004604"/>
    </source>
</evidence>
<dbReference type="PANTHER" id="PTHR10894">
    <property type="entry name" value="NUCLEOLAR PROTEIN 5 NUCLEOLAR PROTEIN NOP5 NOP58"/>
    <property type="match status" value="1"/>
</dbReference>
<dbReference type="InterPro" id="IPR002687">
    <property type="entry name" value="Nop_dom"/>
</dbReference>
<dbReference type="InterPro" id="IPR012976">
    <property type="entry name" value="NOSIC"/>
</dbReference>
<comment type="similarity">
    <text evidence="2">Belongs to the NOP5/NOP56 family.</text>
</comment>
<evidence type="ECO:0000256" key="5">
    <source>
        <dbReference type="SAM" id="MobiDB-lite"/>
    </source>
</evidence>
<dbReference type="Pfam" id="PF08156">
    <property type="entry name" value="NOP5NT"/>
    <property type="match status" value="1"/>
</dbReference>
<dbReference type="Proteomes" id="UP000245119">
    <property type="component" value="Linkage Group LG1"/>
</dbReference>
<dbReference type="SUPFAM" id="SSF89124">
    <property type="entry name" value="Nop domain"/>
    <property type="match status" value="1"/>
</dbReference>
<dbReference type="AlphaFoldDB" id="A0A2T7PY41"/>
<dbReference type="InterPro" id="IPR045056">
    <property type="entry name" value="Nop56/Nop58"/>
</dbReference>
<protein>
    <recommendedName>
        <fullName evidence="6">Nop domain-containing protein</fullName>
    </recommendedName>
</protein>
<evidence type="ECO:0000256" key="2">
    <source>
        <dbReference type="ARBA" id="ARBA00009211"/>
    </source>
</evidence>
<organism evidence="7 8">
    <name type="scientific">Pomacea canaliculata</name>
    <name type="common">Golden apple snail</name>
    <dbReference type="NCBI Taxonomy" id="400727"/>
    <lineage>
        <taxon>Eukaryota</taxon>
        <taxon>Metazoa</taxon>
        <taxon>Spiralia</taxon>
        <taxon>Lophotrochozoa</taxon>
        <taxon>Mollusca</taxon>
        <taxon>Gastropoda</taxon>
        <taxon>Caenogastropoda</taxon>
        <taxon>Architaenioglossa</taxon>
        <taxon>Ampullarioidea</taxon>
        <taxon>Ampullariidae</taxon>
        <taxon>Pomacea</taxon>
    </lineage>
</organism>
<dbReference type="InterPro" id="IPR036070">
    <property type="entry name" value="Nop_dom_sf"/>
</dbReference>
<dbReference type="PANTHER" id="PTHR10894:SF1">
    <property type="entry name" value="NUCLEOLAR PROTEIN 58"/>
    <property type="match status" value="1"/>
</dbReference>
<dbReference type="EMBL" id="PZQS01000001">
    <property type="protein sequence ID" value="PVD38307.1"/>
    <property type="molecule type" value="Genomic_DNA"/>
</dbReference>
<dbReference type="STRING" id="400727.A0A2T7PY41"/>
<feature type="compositionally biased region" description="Basic and acidic residues" evidence="5">
    <location>
        <begin position="384"/>
        <end position="393"/>
    </location>
</feature>
<name>A0A2T7PY41_POMCA</name>
<sequence length="423" mass="47074">MLVLFETAAGYAVFKVLSEKKLKHSENLYLDFQNPESAAKIVKLKHFQKFKDMTDALAGATAAVEGKISKTLKKVLKKLGDVQEDLAVSDAKLGSLIKDKFQFSCVSNSAIQELMRCIRSQMESLIVGLPDRELSAMSLALLDDLDKELNNYIMRAREWYGWHFPELTKIVTDNFAFARTVIAIGDKVNAAKCDLSKILPEEVEQEVKDAAEISMGTEISEDDIMNIKFLCEQSKHDTPKYGLIYHASLVGQTTAKNKGKLSRMLAAKAALAIRVDALGEGTDCELGEEHKAKLMMRMQQLEDKSARRISGTGKMQAKWERYENKSQVFTYNTAADSTLPSVSKKRKLVDGAEERPSKLLKIEPVDGAGDASAVEPAKKKKKKHQEEDADHIPDLNASQTSSDATGEKKKKKKKKKHAEDTDD</sequence>
<dbReference type="Gene3D" id="1.10.287.4070">
    <property type="match status" value="1"/>
</dbReference>
<dbReference type="OrthoDB" id="6780543at2759"/>
<keyword evidence="8" id="KW-1185">Reference proteome</keyword>
<evidence type="ECO:0000256" key="4">
    <source>
        <dbReference type="ARBA" id="ARBA00023242"/>
    </source>
</evidence>
<keyword evidence="3" id="KW-0690">Ribosome biogenesis</keyword>
<evidence type="ECO:0000256" key="3">
    <source>
        <dbReference type="ARBA" id="ARBA00022517"/>
    </source>
</evidence>
<dbReference type="Pfam" id="PF01798">
    <property type="entry name" value="Nop"/>
    <property type="match status" value="2"/>
</dbReference>
<dbReference type="GO" id="GO:0030515">
    <property type="term" value="F:snoRNA binding"/>
    <property type="evidence" value="ECO:0007669"/>
    <property type="project" value="InterPro"/>
</dbReference>
<dbReference type="InterPro" id="IPR012974">
    <property type="entry name" value="NOP58/56_N"/>
</dbReference>
<dbReference type="SMART" id="SM00931">
    <property type="entry name" value="NOSIC"/>
    <property type="match status" value="1"/>
</dbReference>
<comment type="caution">
    <text evidence="7">The sequence shown here is derived from an EMBL/GenBank/DDBJ whole genome shotgun (WGS) entry which is preliminary data.</text>
</comment>
<dbReference type="GO" id="GO:0031428">
    <property type="term" value="C:box C/D methylation guide snoRNP complex"/>
    <property type="evidence" value="ECO:0007669"/>
    <property type="project" value="InterPro"/>
</dbReference>
<feature type="domain" description="Nop" evidence="6">
    <location>
        <begin position="163"/>
        <end position="303"/>
    </location>
</feature>
<gene>
    <name evidence="7" type="ORF">C0Q70_00919</name>
</gene>
<evidence type="ECO:0000259" key="6">
    <source>
        <dbReference type="PROSITE" id="PS51358"/>
    </source>
</evidence>
<feature type="compositionally biased region" description="Basic and acidic residues" evidence="5">
    <location>
        <begin position="348"/>
        <end position="364"/>
    </location>
</feature>